<dbReference type="AlphaFoldDB" id="A0A5B1LZT3"/>
<reference evidence="2 3" key="1">
    <citation type="submission" date="2019-09" db="EMBL/GenBank/DDBJ databases">
        <title>Nocardioides panacisoli sp. nov., isolated from the soil of a ginseng field.</title>
        <authorList>
            <person name="Cho C."/>
        </authorList>
    </citation>
    <scope>NUCLEOTIDE SEQUENCE [LARGE SCALE GENOMIC DNA]</scope>
    <source>
        <strain evidence="2 3">BN140041</strain>
    </source>
</reference>
<keyword evidence="3" id="KW-1185">Reference proteome</keyword>
<dbReference type="Proteomes" id="UP000324351">
    <property type="component" value="Unassembled WGS sequence"/>
</dbReference>
<organism evidence="2 3">
    <name type="scientific">Nocardioides antri</name>
    <dbReference type="NCBI Taxonomy" id="2607659"/>
    <lineage>
        <taxon>Bacteria</taxon>
        <taxon>Bacillati</taxon>
        <taxon>Actinomycetota</taxon>
        <taxon>Actinomycetes</taxon>
        <taxon>Propionibacteriales</taxon>
        <taxon>Nocardioidaceae</taxon>
        <taxon>Nocardioides</taxon>
    </lineage>
</organism>
<dbReference type="RefSeq" id="WP_149751893.1">
    <property type="nucleotide sequence ID" value="NZ_VUJW01000011.1"/>
</dbReference>
<proteinExistence type="predicted"/>
<keyword evidence="1" id="KW-0732">Signal</keyword>
<dbReference type="EMBL" id="VUJW01000011">
    <property type="protein sequence ID" value="KAA1425708.1"/>
    <property type="molecule type" value="Genomic_DNA"/>
</dbReference>
<evidence type="ECO:0000313" key="3">
    <source>
        <dbReference type="Proteomes" id="UP000324351"/>
    </source>
</evidence>
<accession>A0A5B1LZT3</accession>
<comment type="caution">
    <text evidence="2">The sequence shown here is derived from an EMBL/GenBank/DDBJ whole genome shotgun (WGS) entry which is preliminary data.</text>
</comment>
<name>A0A5B1LZT3_9ACTN</name>
<feature type="chain" id="PRO_5022876729" evidence="1">
    <location>
        <begin position="32"/>
        <end position="126"/>
    </location>
</feature>
<evidence type="ECO:0000256" key="1">
    <source>
        <dbReference type="SAM" id="SignalP"/>
    </source>
</evidence>
<gene>
    <name evidence="2" type="ORF">F0U47_18165</name>
</gene>
<evidence type="ECO:0000313" key="2">
    <source>
        <dbReference type="EMBL" id="KAA1425708.1"/>
    </source>
</evidence>
<feature type="signal peptide" evidence="1">
    <location>
        <begin position="1"/>
        <end position="31"/>
    </location>
</feature>
<reference evidence="2 3" key="2">
    <citation type="submission" date="2019-09" db="EMBL/GenBank/DDBJ databases">
        <authorList>
            <person name="Jin C."/>
        </authorList>
    </citation>
    <scope>NUCLEOTIDE SEQUENCE [LARGE SCALE GENOMIC DNA]</scope>
    <source>
        <strain evidence="2 3">BN140041</strain>
    </source>
</reference>
<sequence length="126" mass="12887">MSVLTRTAAVSFLGLASAAAVALGTAGTASAAPTVSSTVTIQAQGTDLFGQVSSTNATCEANRTVVVFKQVGTRGGGDDIRFASDTTDADGDWNTGNTGTEGKFYAKVKRTELCKADFSPTIRATR</sequence>
<protein>
    <submittedName>
        <fullName evidence="2">Uncharacterized protein</fullName>
    </submittedName>
</protein>